<feature type="compositionally biased region" description="Acidic residues" evidence="1">
    <location>
        <begin position="92"/>
        <end position="113"/>
    </location>
</feature>
<feature type="region of interest" description="Disordered" evidence="1">
    <location>
        <begin position="177"/>
        <end position="197"/>
    </location>
</feature>
<keyword evidence="3" id="KW-1185">Reference proteome</keyword>
<feature type="region of interest" description="Disordered" evidence="1">
    <location>
        <begin position="216"/>
        <end position="235"/>
    </location>
</feature>
<feature type="compositionally biased region" description="Basic and acidic residues" evidence="1">
    <location>
        <begin position="114"/>
        <end position="142"/>
    </location>
</feature>
<feature type="compositionally biased region" description="Basic and acidic residues" evidence="1">
    <location>
        <begin position="73"/>
        <end position="85"/>
    </location>
</feature>
<sequence length="508" mass="56679">MDGDPPGKELPGNDLSGSKDADGGDGVGAGLPSSIEDAPKEIEPEALTAETELDRFVEGEFKQQDDTFITEVRMVDDSGRGEGVGRRRLTKEDEDLGIYDDTDDGDDLSDSELELERLREEKRKREEEERQEEEHRKEAERKAALEERLRMEREQERELAMKAKTPPDTTIAIFEKPEITPRPDAGASSRTSARSWSDPKFLQGLSLKEIYWRSGGPDQPTVTTSMASQIEHSMRRKCDTVGRDNIEMVLLTPPARENTQTDIFTGRSNTSTDGNIESVINEVNYHTGEPFLLNVDIFKKREIKPGVGIAFHTPGKSFGDCASAEGLLALHDDPEISEDLQVEREMERLLMGGSTEPLDSEEEVAVDEQLRCLEVARSEVDDRFSRASRDTFTTTLRTGLSTRTIPELNLSWDSTAVSSTSRSGVLSAYTNQYLHNTASIFGSTGGQKKTRQGQRRRAMLGVRWDSRIEDGGGIRKLFSFECSTRKPDTGLSDRCFESSRFVSVSAFI</sequence>
<name>A0ABY7DWU3_MYAAR</name>
<feature type="compositionally biased region" description="Polar residues" evidence="1">
    <location>
        <begin position="220"/>
        <end position="231"/>
    </location>
</feature>
<feature type="compositionally biased region" description="Basic and acidic residues" evidence="1">
    <location>
        <begin position="52"/>
        <end position="65"/>
    </location>
</feature>
<evidence type="ECO:0000313" key="2">
    <source>
        <dbReference type="EMBL" id="WAR01077.1"/>
    </source>
</evidence>
<protein>
    <submittedName>
        <fullName evidence="2">Uncharacterized protein</fullName>
    </submittedName>
</protein>
<dbReference type="Proteomes" id="UP001164746">
    <property type="component" value="Chromosome 3"/>
</dbReference>
<reference evidence="2" key="1">
    <citation type="submission" date="2022-11" db="EMBL/GenBank/DDBJ databases">
        <title>Centuries of genome instability and evolution in soft-shell clam transmissible cancer (bioRxiv).</title>
        <authorList>
            <person name="Hart S.F.M."/>
            <person name="Yonemitsu M.A."/>
            <person name="Giersch R.M."/>
            <person name="Beal B.F."/>
            <person name="Arriagada G."/>
            <person name="Davis B.W."/>
            <person name="Ostrander E.A."/>
            <person name="Goff S.P."/>
            <person name="Metzger M.J."/>
        </authorList>
    </citation>
    <scope>NUCLEOTIDE SEQUENCE</scope>
    <source>
        <strain evidence="2">MELC-2E11</strain>
        <tissue evidence="2">Siphon/mantle</tissue>
    </source>
</reference>
<accession>A0ABY7DWU3</accession>
<organism evidence="2 3">
    <name type="scientific">Mya arenaria</name>
    <name type="common">Soft-shell clam</name>
    <dbReference type="NCBI Taxonomy" id="6604"/>
    <lineage>
        <taxon>Eukaryota</taxon>
        <taxon>Metazoa</taxon>
        <taxon>Spiralia</taxon>
        <taxon>Lophotrochozoa</taxon>
        <taxon>Mollusca</taxon>
        <taxon>Bivalvia</taxon>
        <taxon>Autobranchia</taxon>
        <taxon>Heteroconchia</taxon>
        <taxon>Euheterodonta</taxon>
        <taxon>Imparidentia</taxon>
        <taxon>Neoheterodontei</taxon>
        <taxon>Myida</taxon>
        <taxon>Myoidea</taxon>
        <taxon>Myidae</taxon>
        <taxon>Mya</taxon>
    </lineage>
</organism>
<dbReference type="EMBL" id="CP111014">
    <property type="protein sequence ID" value="WAR01077.1"/>
    <property type="molecule type" value="Genomic_DNA"/>
</dbReference>
<feature type="region of interest" description="Disordered" evidence="1">
    <location>
        <begin position="1"/>
        <end position="142"/>
    </location>
</feature>
<evidence type="ECO:0000313" key="3">
    <source>
        <dbReference type="Proteomes" id="UP001164746"/>
    </source>
</evidence>
<proteinExistence type="predicted"/>
<evidence type="ECO:0000256" key="1">
    <source>
        <dbReference type="SAM" id="MobiDB-lite"/>
    </source>
</evidence>
<gene>
    <name evidence="2" type="ORF">MAR_025449</name>
</gene>